<evidence type="ECO:0000313" key="13">
    <source>
        <dbReference type="Proteomes" id="UP001476247"/>
    </source>
</evidence>
<dbReference type="Proteomes" id="UP001476247">
    <property type="component" value="Unassembled WGS sequence"/>
</dbReference>
<dbReference type="EMBL" id="BAABUJ010000030">
    <property type="protein sequence ID" value="GAA5803781.1"/>
    <property type="molecule type" value="Genomic_DNA"/>
</dbReference>
<evidence type="ECO:0000256" key="5">
    <source>
        <dbReference type="ARBA" id="ARBA00023136"/>
    </source>
</evidence>
<feature type="transmembrane region" description="Helical" evidence="9">
    <location>
        <begin position="596"/>
        <end position="614"/>
    </location>
</feature>
<evidence type="ECO:0000256" key="8">
    <source>
        <dbReference type="ARBA" id="ARBA00023224"/>
    </source>
</evidence>
<dbReference type="InterPro" id="IPR001828">
    <property type="entry name" value="ANF_lig-bd_rcpt"/>
</dbReference>
<evidence type="ECO:0000313" key="12">
    <source>
        <dbReference type="EMBL" id="GAA5803781.1"/>
    </source>
</evidence>
<reference evidence="12 13" key="1">
    <citation type="submission" date="2024-04" db="EMBL/GenBank/DDBJ databases">
        <title>genome sequences of Mucor flavus KT1a and Helicostylum pulchrum KT1b strains isolation_sourced from the surface of a dry-aged beef.</title>
        <authorList>
            <person name="Toyotome T."/>
            <person name="Hosono M."/>
            <person name="Torimaru M."/>
            <person name="Fukuda K."/>
            <person name="Mikami N."/>
        </authorList>
    </citation>
    <scope>NUCLEOTIDE SEQUENCE [LARGE SCALE GENOMIC DNA]</scope>
    <source>
        <strain evidence="12 13">KT1b</strain>
    </source>
</reference>
<sequence>MLIFFINILLLLQIVQSAIESPNQLLPNNESSIVDPAQKPVYIIGIVFPDAKIVKLNDSNLSNMIITSEMAIEIAAESIKINKIIPDVDLKFVRYYSDNNISGKTAWSTVKMVEDGVDAVIGDMVSTMTEISASITGLWKIPQCSCSSASVSLSDKDKFPYFFRTSPSVVLYGEALVDWVHKMGWKSCTLIYTNSGVGRQVSDAMYGRRIRYGTAMERIAVYGFEPHQIKRSLDQLIATGNRIVLFADTDPISQIRYLQYAKEAGVFGKGWAWITMNDISPGFEQEIGQDDHISEYDGLMFVSGLWDLTGEPRYDSLNQIWKSKRVPEDYTRPENWESDGLSFNGPSAYSCTELLALGLRRALDSYDGGRSVALSDLRNRTFNSSQMVPSFYNLDYTGPAGQMVFNSTGDLRFGYFDISYMKDGKSYPYVKVKLDEFEFRPNTTIIYPGGTTEKPVGTIARHEVNPNIYRGYGLFAFIISLLGFARKPTIVKCVLLQLFLAIGFSLTMGSMIAKNYRVYRIFQNVFTIRTTRLKSYYLVRMVGLIMALAVLPLIVWYAIFPMEVIEYDLSTITFCWLCSYPSAKVGNWNNFTISELAVAVWCFLLVAVSTFLAFKTRNISSTWSETNQIAYVSYNTGIASLIASPAFFLPLDSYLVSFYLKISSALFAVSFSLAVLYFPKFFVIFRVILKETTKFSLYRMNADSEVELTKPSYSSSLEDNLNLNMVAKNLFDFTVQAHEGVLPVKKMARFEFFSIWELKHIILLPMKQSFVLTDKSKKNATLHSYTDCEIIPSEEASHHSFRVRTDVGLVFLFQVSDREALERWVKWFKGGKADEATVKKDQDSPVPLDQLSLPKLQSTTFGVGNDSGTTSSIAQPSMAAHSSFYTPSAFSNISQQIQDGSQSALHNPLLSSNNLENNMSGINGGSFGVVQSSWQRYS</sequence>
<dbReference type="PRINTS" id="PR01176">
    <property type="entry name" value="GABABRECEPTR"/>
</dbReference>
<evidence type="ECO:0000256" key="9">
    <source>
        <dbReference type="SAM" id="Phobius"/>
    </source>
</evidence>
<gene>
    <name evidence="12" type="ORF">HPULCUR_009266</name>
</gene>
<feature type="transmembrane region" description="Helical" evidence="9">
    <location>
        <begin position="666"/>
        <end position="689"/>
    </location>
</feature>
<dbReference type="SUPFAM" id="SSF53822">
    <property type="entry name" value="Periplasmic binding protein-like I"/>
    <property type="match status" value="1"/>
</dbReference>
<protein>
    <recommendedName>
        <fullName evidence="11">G-protein coupled receptors family 3 profile domain-containing protein</fullName>
    </recommendedName>
</protein>
<evidence type="ECO:0000256" key="6">
    <source>
        <dbReference type="ARBA" id="ARBA00023170"/>
    </source>
</evidence>
<evidence type="ECO:0000256" key="3">
    <source>
        <dbReference type="ARBA" id="ARBA00022989"/>
    </source>
</evidence>
<name>A0ABP9YA10_9FUNG</name>
<evidence type="ECO:0000256" key="7">
    <source>
        <dbReference type="ARBA" id="ARBA00023180"/>
    </source>
</evidence>
<dbReference type="InterPro" id="IPR000337">
    <property type="entry name" value="GPCR_3"/>
</dbReference>
<dbReference type="Gene3D" id="3.40.50.2300">
    <property type="match status" value="2"/>
</dbReference>
<comment type="subcellular location">
    <subcellularLocation>
        <location evidence="1">Membrane</location>
        <topology evidence="1">Multi-pass membrane protein</topology>
    </subcellularLocation>
</comment>
<feature type="signal peptide" evidence="10">
    <location>
        <begin position="1"/>
        <end position="17"/>
    </location>
</feature>
<dbReference type="PANTHER" id="PTHR10519">
    <property type="entry name" value="GABA-B RECEPTOR"/>
    <property type="match status" value="1"/>
</dbReference>
<feature type="chain" id="PRO_5045667677" description="G-protein coupled receptors family 3 profile domain-containing protein" evidence="10">
    <location>
        <begin position="18"/>
        <end position="938"/>
    </location>
</feature>
<dbReference type="InterPro" id="IPR002455">
    <property type="entry name" value="GPCR3_GABA-B"/>
</dbReference>
<accession>A0ABP9YA10</accession>
<keyword evidence="13" id="KW-1185">Reference proteome</keyword>
<keyword evidence="8" id="KW-0807">Transducer</keyword>
<dbReference type="PRINTS" id="PR00248">
    <property type="entry name" value="GPCRMGR"/>
</dbReference>
<dbReference type="Pfam" id="PF00003">
    <property type="entry name" value="7tm_3"/>
    <property type="match status" value="1"/>
</dbReference>
<proteinExistence type="predicted"/>
<keyword evidence="6" id="KW-0675">Receptor</keyword>
<evidence type="ECO:0000256" key="10">
    <source>
        <dbReference type="SAM" id="SignalP"/>
    </source>
</evidence>
<comment type="caution">
    <text evidence="12">The sequence shown here is derived from an EMBL/GenBank/DDBJ whole genome shotgun (WGS) entry which is preliminary data.</text>
</comment>
<dbReference type="CDD" id="cd15047">
    <property type="entry name" value="7tmC_GABA-B-like"/>
    <property type="match status" value="1"/>
</dbReference>
<organism evidence="12 13">
    <name type="scientific">Helicostylum pulchrum</name>
    <dbReference type="NCBI Taxonomy" id="562976"/>
    <lineage>
        <taxon>Eukaryota</taxon>
        <taxon>Fungi</taxon>
        <taxon>Fungi incertae sedis</taxon>
        <taxon>Mucoromycota</taxon>
        <taxon>Mucoromycotina</taxon>
        <taxon>Mucoromycetes</taxon>
        <taxon>Mucorales</taxon>
        <taxon>Mucorineae</taxon>
        <taxon>Mucoraceae</taxon>
        <taxon>Helicostylum</taxon>
    </lineage>
</organism>
<keyword evidence="2 9" id="KW-0812">Transmembrane</keyword>
<dbReference type="PANTHER" id="PTHR10519:SF20">
    <property type="entry name" value="G-PROTEIN COUPLED RECEPTOR 156-RELATED"/>
    <property type="match status" value="1"/>
</dbReference>
<feature type="transmembrane region" description="Helical" evidence="9">
    <location>
        <begin position="634"/>
        <end position="660"/>
    </location>
</feature>
<evidence type="ECO:0000256" key="1">
    <source>
        <dbReference type="ARBA" id="ARBA00004141"/>
    </source>
</evidence>
<dbReference type="InterPro" id="IPR028082">
    <property type="entry name" value="Peripla_BP_I"/>
</dbReference>
<evidence type="ECO:0000256" key="4">
    <source>
        <dbReference type="ARBA" id="ARBA00023040"/>
    </source>
</evidence>
<feature type="domain" description="G-protein coupled receptors family 3 profile" evidence="11">
    <location>
        <begin position="473"/>
        <end position="685"/>
    </location>
</feature>
<feature type="transmembrane region" description="Helical" evidence="9">
    <location>
        <begin position="494"/>
        <end position="516"/>
    </location>
</feature>
<evidence type="ECO:0000259" key="11">
    <source>
        <dbReference type="PROSITE" id="PS50259"/>
    </source>
</evidence>
<evidence type="ECO:0000256" key="2">
    <source>
        <dbReference type="ARBA" id="ARBA00022692"/>
    </source>
</evidence>
<keyword evidence="7" id="KW-0325">Glycoprotein</keyword>
<dbReference type="PROSITE" id="PS50259">
    <property type="entry name" value="G_PROTEIN_RECEP_F3_4"/>
    <property type="match status" value="1"/>
</dbReference>
<dbReference type="InterPro" id="IPR017978">
    <property type="entry name" value="GPCR_3_C"/>
</dbReference>
<feature type="transmembrane region" description="Helical" evidence="9">
    <location>
        <begin position="537"/>
        <end position="559"/>
    </location>
</feature>
<keyword evidence="10" id="KW-0732">Signal</keyword>
<keyword evidence="5 9" id="KW-0472">Membrane</keyword>
<keyword evidence="4" id="KW-0297">G-protein coupled receptor</keyword>
<dbReference type="Pfam" id="PF01094">
    <property type="entry name" value="ANF_receptor"/>
    <property type="match status" value="1"/>
</dbReference>
<keyword evidence="3 9" id="KW-1133">Transmembrane helix</keyword>